<dbReference type="InterPro" id="IPR046960">
    <property type="entry name" value="PPR_At4g14850-like_plant"/>
</dbReference>
<reference evidence="5" key="1">
    <citation type="submission" date="2020-12" db="EMBL/GenBank/DDBJ databases">
        <title>WGS assembly of Carya illinoinensis cv. Pawnee.</title>
        <authorList>
            <person name="Platts A."/>
            <person name="Shu S."/>
            <person name="Wright S."/>
            <person name="Barry K."/>
            <person name="Edger P."/>
            <person name="Pires J.C."/>
            <person name="Schmutz J."/>
        </authorList>
    </citation>
    <scope>NUCLEOTIDE SEQUENCE</scope>
    <source>
        <tissue evidence="5">Leaf</tissue>
    </source>
</reference>
<dbReference type="GO" id="GO:0008270">
    <property type="term" value="F:zinc ion binding"/>
    <property type="evidence" value="ECO:0007669"/>
    <property type="project" value="InterPro"/>
</dbReference>
<feature type="repeat" description="PPR" evidence="3">
    <location>
        <begin position="179"/>
        <end position="213"/>
    </location>
</feature>
<feature type="repeat" description="PPR" evidence="3">
    <location>
        <begin position="381"/>
        <end position="415"/>
    </location>
</feature>
<accession>A0A8T1NIE7</accession>
<evidence type="ECO:0000256" key="3">
    <source>
        <dbReference type="PROSITE-ProRule" id="PRU00708"/>
    </source>
</evidence>
<evidence type="ECO:0000313" key="7">
    <source>
        <dbReference type="Proteomes" id="UP000811609"/>
    </source>
</evidence>
<comment type="caution">
    <text evidence="5">The sequence shown here is derived from an EMBL/GenBank/DDBJ whole genome shotgun (WGS) entry which is preliminary data.</text>
</comment>
<organism evidence="5 7">
    <name type="scientific">Carya illinoinensis</name>
    <name type="common">Pecan</name>
    <dbReference type="NCBI Taxonomy" id="32201"/>
    <lineage>
        <taxon>Eukaryota</taxon>
        <taxon>Viridiplantae</taxon>
        <taxon>Streptophyta</taxon>
        <taxon>Embryophyta</taxon>
        <taxon>Tracheophyta</taxon>
        <taxon>Spermatophyta</taxon>
        <taxon>Magnoliopsida</taxon>
        <taxon>eudicotyledons</taxon>
        <taxon>Gunneridae</taxon>
        <taxon>Pentapetalae</taxon>
        <taxon>rosids</taxon>
        <taxon>fabids</taxon>
        <taxon>Fagales</taxon>
        <taxon>Juglandaceae</taxon>
        <taxon>Carya</taxon>
    </lineage>
</organism>
<feature type="repeat" description="PPR" evidence="3">
    <location>
        <begin position="78"/>
        <end position="112"/>
    </location>
</feature>
<name>A0A8T1NIE7_CARIL</name>
<evidence type="ECO:0000313" key="5">
    <source>
        <dbReference type="EMBL" id="KAG6628683.1"/>
    </source>
</evidence>
<feature type="repeat" description="PPR" evidence="3">
    <location>
        <begin position="249"/>
        <end position="279"/>
    </location>
</feature>
<evidence type="ECO:0000313" key="6">
    <source>
        <dbReference type="EMBL" id="KAG6677552.1"/>
    </source>
</evidence>
<dbReference type="PROSITE" id="PS51375">
    <property type="entry name" value="PPR"/>
    <property type="match status" value="5"/>
</dbReference>
<protein>
    <recommendedName>
        <fullName evidence="4">DYW domain-containing protein</fullName>
    </recommendedName>
</protein>
<dbReference type="FunFam" id="1.25.40.10:FF:000344">
    <property type="entry name" value="Pentatricopeptide repeat-containing protein"/>
    <property type="match status" value="1"/>
</dbReference>
<feature type="domain" description="DYW" evidence="4">
    <location>
        <begin position="596"/>
        <end position="688"/>
    </location>
</feature>
<dbReference type="InterPro" id="IPR002885">
    <property type="entry name" value="PPR_rpt"/>
</dbReference>
<dbReference type="PANTHER" id="PTHR47926:SF446">
    <property type="entry name" value="PENTACOTRIPEPTIDE-REPEAT REGION OF PRORP DOMAIN-CONTAINING PROTEIN"/>
    <property type="match status" value="1"/>
</dbReference>
<keyword evidence="7" id="KW-1185">Reference proteome</keyword>
<evidence type="ECO:0000256" key="2">
    <source>
        <dbReference type="ARBA" id="ARBA00022737"/>
    </source>
</evidence>
<dbReference type="Pfam" id="PF14432">
    <property type="entry name" value="DYW_deaminase"/>
    <property type="match status" value="1"/>
</dbReference>
<evidence type="ECO:0000259" key="4">
    <source>
        <dbReference type="Pfam" id="PF14432"/>
    </source>
</evidence>
<dbReference type="EMBL" id="CM031838">
    <property type="protein sequence ID" value="KAG6677552.1"/>
    <property type="molecule type" value="Genomic_DNA"/>
</dbReference>
<dbReference type="Pfam" id="PF01535">
    <property type="entry name" value="PPR"/>
    <property type="match status" value="2"/>
</dbReference>
<dbReference type="GO" id="GO:0003723">
    <property type="term" value="F:RNA binding"/>
    <property type="evidence" value="ECO:0007669"/>
    <property type="project" value="InterPro"/>
</dbReference>
<gene>
    <name evidence="5" type="ORF">CIPAW_14G030400</name>
    <name evidence="6" type="ORF">I3842_14G033200</name>
</gene>
<dbReference type="PANTHER" id="PTHR47926">
    <property type="entry name" value="PENTATRICOPEPTIDE REPEAT-CONTAINING PROTEIN"/>
    <property type="match status" value="1"/>
</dbReference>
<dbReference type="Proteomes" id="UP000811609">
    <property type="component" value="Chromosome 14"/>
</dbReference>
<sequence>MAIFANPTSEAFPKVLEIKKTLLQGFNSFKHLKHVHARILRLGLDQDNYLLNMVLRRGLHLGETHYTRIVFDQAREPNIFLWNTMVRGLVSNDCFHDTIEYYCMMRREGFLPNCFTFPFVLKACARLLDFQLGVKIHTLVVKEGFDDDVYVKTSLLCSYASCGYMGHARKIFDDIPEKNVVCWTALISGYISVGQYGEAIDMFRMLLEMGLQPDSFTIVKVLSACTQLGDLRSGAWIDGYMAEIGMGRNVFVATSLVDIYAKCGDMEKARCVFDRMGEKDIVTWSTMIQNYALNGLPKEALDLFFQMRRENLKPDRYAMVGVLSACARLGALDLGDWASGLMDRNEFLTNPVLGTALIDMYAKCGSMAQGWEVFKGMKEKDRVVWNAIISGLSMNGHVKAAFGLFAQIEKTGIQPDGNTFIGLLCGCTHAGLVDEGRRYFNSMNLVFSVTPTIEHYGCMVDLLGRAGLLDEAHQLITGMPMEANAIVWGALLSGCRLHRNTKLAEHVLKKLIQLEPWNSGNYVLLSNIYSVSHRWDEAAELRSTMNEKGIQKIPGCSWIEVDGVVHEFLMGDKSHYLSEKIYAKLNELAMELKAAGYVPSTDFVLFDVEEEEKEHFLGCHSEKLAIASGLISTSSKDVIRVVKNLRVCGDCHEAIKLISKFTGREIIVRDNNRFHSFIDGSCSCRDYW</sequence>
<dbReference type="Pfam" id="PF20431">
    <property type="entry name" value="E_motif"/>
    <property type="match status" value="1"/>
</dbReference>
<dbReference type="FunFam" id="1.25.40.10:FF:000511">
    <property type="entry name" value="Pentatricopeptide repeat-containing protein"/>
    <property type="match status" value="1"/>
</dbReference>
<dbReference type="NCBIfam" id="TIGR00756">
    <property type="entry name" value="PPR"/>
    <property type="match status" value="5"/>
</dbReference>
<dbReference type="InterPro" id="IPR032867">
    <property type="entry name" value="DYW_dom"/>
</dbReference>
<dbReference type="GO" id="GO:0009451">
    <property type="term" value="P:RNA modification"/>
    <property type="evidence" value="ECO:0007669"/>
    <property type="project" value="InterPro"/>
</dbReference>
<feature type="repeat" description="PPR" evidence="3">
    <location>
        <begin position="280"/>
        <end position="314"/>
    </location>
</feature>
<dbReference type="Proteomes" id="UP000811246">
    <property type="component" value="Chromosome 14"/>
</dbReference>
<reference evidence="6" key="2">
    <citation type="submission" date="2021-01" db="EMBL/GenBank/DDBJ databases">
        <authorList>
            <person name="Lovell J.T."/>
            <person name="Bentley N."/>
            <person name="Bhattarai G."/>
            <person name="Jenkins J.W."/>
            <person name="Sreedasyam A."/>
            <person name="Alarcon Y."/>
            <person name="Bock C."/>
            <person name="Boston L."/>
            <person name="Carlson J."/>
            <person name="Cervantes K."/>
            <person name="Clermont K."/>
            <person name="Krom N."/>
            <person name="Kubenka K."/>
            <person name="Mamidi S."/>
            <person name="Mattison C."/>
            <person name="Monteros M."/>
            <person name="Pisani C."/>
            <person name="Plott C."/>
            <person name="Rajasekar S."/>
            <person name="Rhein H.S."/>
            <person name="Rohla C."/>
            <person name="Song M."/>
            <person name="Hilaire R.S."/>
            <person name="Shu S."/>
            <person name="Wells L."/>
            <person name="Wang X."/>
            <person name="Webber J."/>
            <person name="Heerema R.J."/>
            <person name="Klein P."/>
            <person name="Conner P."/>
            <person name="Grauke L."/>
            <person name="Grimwood J."/>
            <person name="Schmutz J."/>
            <person name="Randall J.J."/>
        </authorList>
    </citation>
    <scope>NUCLEOTIDE SEQUENCE</scope>
    <source>
        <tissue evidence="6">Leaf</tissue>
    </source>
</reference>
<dbReference type="InterPro" id="IPR046848">
    <property type="entry name" value="E_motif"/>
</dbReference>
<proteinExistence type="inferred from homology"/>
<dbReference type="Pfam" id="PF13041">
    <property type="entry name" value="PPR_2"/>
    <property type="match status" value="4"/>
</dbReference>
<dbReference type="FunFam" id="1.25.40.10:FF:000450">
    <property type="entry name" value="Putative pentatricopeptide repeat-containing protein"/>
    <property type="match status" value="1"/>
</dbReference>
<comment type="similarity">
    <text evidence="1">Belongs to the PPR family. PCMP-H subfamily.</text>
</comment>
<keyword evidence="2" id="KW-0677">Repeat</keyword>
<evidence type="ECO:0000256" key="1">
    <source>
        <dbReference type="ARBA" id="ARBA00006643"/>
    </source>
</evidence>
<dbReference type="AlphaFoldDB" id="A0A8T1NIE7"/>
<dbReference type="EMBL" id="CM031822">
    <property type="protein sequence ID" value="KAG6628683.1"/>
    <property type="molecule type" value="Genomic_DNA"/>
</dbReference>